<dbReference type="SUPFAM" id="SSF89796">
    <property type="entry name" value="CoA-transferase family III (CaiB/BaiF)"/>
    <property type="match status" value="1"/>
</dbReference>
<organism evidence="3">
    <name type="scientific">Perkinsus marinus (strain ATCC 50983 / TXsc)</name>
    <dbReference type="NCBI Taxonomy" id="423536"/>
    <lineage>
        <taxon>Eukaryota</taxon>
        <taxon>Sar</taxon>
        <taxon>Alveolata</taxon>
        <taxon>Perkinsozoa</taxon>
        <taxon>Perkinsea</taxon>
        <taxon>Perkinsida</taxon>
        <taxon>Perkinsidae</taxon>
        <taxon>Perkinsus</taxon>
    </lineage>
</organism>
<protein>
    <submittedName>
        <fullName evidence="2">Alpha methylacyl-coa racemase, putative</fullName>
    </submittedName>
</protein>
<dbReference type="PANTHER" id="PTHR48228:SF2">
    <property type="entry name" value="E-CINNAMOYL-COA:R-PHENYLLACTATE COA TRANSFERASE LARGE SUBUNIT"/>
    <property type="match status" value="1"/>
</dbReference>
<evidence type="ECO:0000256" key="1">
    <source>
        <dbReference type="ARBA" id="ARBA00008383"/>
    </source>
</evidence>
<evidence type="ECO:0000313" key="2">
    <source>
        <dbReference type="EMBL" id="EER15273.1"/>
    </source>
</evidence>
<dbReference type="EMBL" id="GG673648">
    <property type="protein sequence ID" value="EER15273.1"/>
    <property type="molecule type" value="Genomic_DNA"/>
</dbReference>
<dbReference type="Gene3D" id="3.40.50.10540">
    <property type="entry name" value="Crotonobetainyl-coa:carnitine coa-transferase, domain 1"/>
    <property type="match status" value="1"/>
</dbReference>
<dbReference type="Pfam" id="PF02515">
    <property type="entry name" value="CoA_transf_3"/>
    <property type="match status" value="1"/>
</dbReference>
<dbReference type="RefSeq" id="XP_002783477.1">
    <property type="nucleotide sequence ID" value="XM_002783431.1"/>
</dbReference>
<dbReference type="PANTHER" id="PTHR48228">
    <property type="entry name" value="SUCCINYL-COA--D-CITRAMALATE COA-TRANSFERASE"/>
    <property type="match status" value="1"/>
</dbReference>
<dbReference type="Proteomes" id="UP000007800">
    <property type="component" value="Unassembled WGS sequence"/>
</dbReference>
<accession>C5KK15</accession>
<reference evidence="2 3" key="1">
    <citation type="submission" date="2008-07" db="EMBL/GenBank/DDBJ databases">
        <authorList>
            <person name="El-Sayed N."/>
            <person name="Caler E."/>
            <person name="Inman J."/>
            <person name="Amedeo P."/>
            <person name="Hass B."/>
            <person name="Wortman J."/>
        </authorList>
    </citation>
    <scope>NUCLEOTIDE SEQUENCE [LARGE SCALE GENOMIC DNA]</scope>
    <source>
        <strain evidence="3">ATCC 50983 / TXsc</strain>
    </source>
</reference>
<evidence type="ECO:0000313" key="3">
    <source>
        <dbReference type="Proteomes" id="UP000007800"/>
    </source>
</evidence>
<sequence>MPTSPSQNPLSALPRGIMENLRVLELATYIAGPGASLIFTELGATTIKVETPSTDGSSAGGDPMRQLLLPFEPGRPHSSIFEMFNRGKESICLDLKLEKDMQLFWELLEDADVFITNVRIDSLCSLGIDHRTVCAQLPSLVYVLMTAWGTKGHGYQKPGVETDRGLRRFWAAMNPWYRARLLNAVSRGGADYLWAKLSPFDHSSMVERLAPLLGYLFDVLESFISNHTLEEMEHLDETHDLWFTRINKPDEACRVEQAHTTGIWGTAADGQKFVTAPFNLSDCPPVRSGVRLSPGPSAVTTSSKL</sequence>
<dbReference type="InterPro" id="IPR003673">
    <property type="entry name" value="CoA-Trfase_fam_III"/>
</dbReference>
<dbReference type="AlphaFoldDB" id="C5KK15"/>
<dbReference type="InParanoid" id="C5KK15"/>
<comment type="similarity">
    <text evidence="1">Belongs to the CoA-transferase III family.</text>
</comment>
<proteinExistence type="inferred from homology"/>
<dbReference type="InterPro" id="IPR023606">
    <property type="entry name" value="CoA-Trfase_III_dom_1_sf"/>
</dbReference>
<gene>
    <name evidence="2" type="ORF">Pmar_PMAR007005</name>
</gene>
<dbReference type="OrthoDB" id="421515at2759"/>
<dbReference type="GO" id="GO:0003824">
    <property type="term" value="F:catalytic activity"/>
    <property type="evidence" value="ECO:0007669"/>
    <property type="project" value="InterPro"/>
</dbReference>
<name>C5KK15_PERM5</name>
<dbReference type="GeneID" id="9046001"/>
<keyword evidence="3" id="KW-1185">Reference proteome</keyword>
<dbReference type="InterPro" id="IPR050509">
    <property type="entry name" value="CoA-transferase_III"/>
</dbReference>